<dbReference type="PANTHER" id="PTHR47381:SF3">
    <property type="entry name" value="ALPHA_BETA-HYDROLASES SUPERFAMILY PROTEIN"/>
    <property type="match status" value="1"/>
</dbReference>
<dbReference type="InterPro" id="IPR001375">
    <property type="entry name" value="Peptidase_S9_cat"/>
</dbReference>
<accession>A0A023DEA5</accession>
<proteinExistence type="predicted"/>
<dbReference type="GO" id="GO:0008236">
    <property type="term" value="F:serine-type peptidase activity"/>
    <property type="evidence" value="ECO:0007669"/>
    <property type="project" value="InterPro"/>
</dbReference>
<dbReference type="PANTHER" id="PTHR47381">
    <property type="entry name" value="ALPHA/BETA-HYDROLASES SUPERFAMILY PROTEIN"/>
    <property type="match status" value="1"/>
</dbReference>
<dbReference type="Gene3D" id="3.40.50.1820">
    <property type="entry name" value="alpha/beta hydrolase"/>
    <property type="match status" value="1"/>
</dbReference>
<dbReference type="EMBL" id="BAWO01000022">
    <property type="protein sequence ID" value="GAJ39615.1"/>
    <property type="molecule type" value="Genomic_DNA"/>
</dbReference>
<reference evidence="3 4" key="1">
    <citation type="submission" date="2014-04" db="EMBL/GenBank/DDBJ databases">
        <title>Whole genome shotgun sequence of Geobacillus caldoxylosilyticus NBRC 107762.</title>
        <authorList>
            <person name="Hosoyama A."/>
            <person name="Hosoyama Y."/>
            <person name="Katano-Makiyama Y."/>
            <person name="Tsuchikane K."/>
            <person name="Ohji S."/>
            <person name="Ichikawa N."/>
            <person name="Yamazoe A."/>
            <person name="Fujita N."/>
        </authorList>
    </citation>
    <scope>NUCLEOTIDE SEQUENCE [LARGE SCALE GENOMIC DNA]</scope>
    <source>
        <strain evidence="3 4">NBRC 107762</strain>
    </source>
</reference>
<dbReference type="NCBIfam" id="NF007857">
    <property type="entry name" value="PRK10566.1"/>
    <property type="match status" value="1"/>
</dbReference>
<keyword evidence="1" id="KW-1133">Transmembrane helix</keyword>
<keyword evidence="1" id="KW-0472">Membrane</keyword>
<sequence>MVIIEKENIAQVPVLHVVKKEKREERLPFILFIHGFTSAKEHNLHFGYLLAEAGYRVVLPDALHHGEREQALTETQLQLAFWKIVTRTITEIRQIKEELELRRLIQPDRVGLAGTSMGGIVTFGALAVYPWIKAAVSLMGSPMYEAFFDALIEAGKKMEVTIPLSDEQLEREKARLMKYDLSKQPEKLAGRPLLIWHGKCDQVVPYSYTYEFYEQIKPLYQGKEENLKFISDDIAGHKVTREAFLETVKWFTKHV</sequence>
<evidence type="ECO:0000256" key="1">
    <source>
        <dbReference type="SAM" id="Phobius"/>
    </source>
</evidence>
<protein>
    <submittedName>
        <fullName evidence="3">Putative esterase</fullName>
    </submittedName>
</protein>
<dbReference type="InterPro" id="IPR029058">
    <property type="entry name" value="AB_hydrolase_fold"/>
</dbReference>
<dbReference type="AlphaFoldDB" id="A0A023DEA5"/>
<evidence type="ECO:0000313" key="3">
    <source>
        <dbReference type="EMBL" id="GAJ39615.1"/>
    </source>
</evidence>
<dbReference type="Proteomes" id="UP000023561">
    <property type="component" value="Unassembled WGS sequence"/>
</dbReference>
<organism evidence="3 4">
    <name type="scientific">Parageobacillus caldoxylosilyticus NBRC 107762</name>
    <dbReference type="NCBI Taxonomy" id="1220594"/>
    <lineage>
        <taxon>Bacteria</taxon>
        <taxon>Bacillati</taxon>
        <taxon>Bacillota</taxon>
        <taxon>Bacilli</taxon>
        <taxon>Bacillales</taxon>
        <taxon>Anoxybacillaceae</taxon>
        <taxon>Saccharococcus</taxon>
    </lineage>
</organism>
<dbReference type="GO" id="GO:0006508">
    <property type="term" value="P:proteolysis"/>
    <property type="evidence" value="ECO:0007669"/>
    <property type="project" value="InterPro"/>
</dbReference>
<evidence type="ECO:0000313" key="4">
    <source>
        <dbReference type="Proteomes" id="UP000023561"/>
    </source>
</evidence>
<evidence type="ECO:0000259" key="2">
    <source>
        <dbReference type="Pfam" id="PF00326"/>
    </source>
</evidence>
<dbReference type="OrthoDB" id="31158at2"/>
<dbReference type="SUPFAM" id="SSF53474">
    <property type="entry name" value="alpha/beta-Hydrolases"/>
    <property type="match status" value="1"/>
</dbReference>
<feature type="transmembrane region" description="Helical" evidence="1">
    <location>
        <begin position="110"/>
        <end position="132"/>
    </location>
</feature>
<keyword evidence="1" id="KW-0812">Transmembrane</keyword>
<gene>
    <name evidence="3" type="ORF">GCA01S_022_00950</name>
</gene>
<keyword evidence="4" id="KW-1185">Reference proteome</keyword>
<comment type="caution">
    <text evidence="3">The sequence shown here is derived from an EMBL/GenBank/DDBJ whole genome shotgun (WGS) entry which is preliminary data.</text>
</comment>
<name>A0A023DEA5_9BACL</name>
<dbReference type="RefSeq" id="WP_042408746.1">
    <property type="nucleotide sequence ID" value="NZ_BAWO01000022.1"/>
</dbReference>
<feature type="domain" description="Peptidase S9 prolyl oligopeptidase catalytic" evidence="2">
    <location>
        <begin position="48"/>
        <end position="253"/>
    </location>
</feature>
<dbReference type="Pfam" id="PF00326">
    <property type="entry name" value="Peptidase_S9"/>
    <property type="match status" value="1"/>
</dbReference>